<proteinExistence type="predicted"/>
<protein>
    <submittedName>
        <fullName evidence="4">3D domain-containing protein</fullName>
    </submittedName>
</protein>
<dbReference type="AlphaFoldDB" id="I9NT23"/>
<dbReference type="PANTHER" id="PTHR39160">
    <property type="entry name" value="CELL WALL-BINDING PROTEIN YOCH"/>
    <property type="match status" value="1"/>
</dbReference>
<sequence length="300" mass="32590" precursor="true">MKHTAHKRIVHFKRRYKHIAAAFAGAILMSSALLPGIPVSTAQAAVKSNIGNTRDASAQQMENENRTKSLVGKKGKVSSSEVKHTIRQNLKSNKILTGTSQPPIHQGKAKNSANKADPPVTNPSHPSNTLTSKEKDASTRPSSDNQQNHKRAPSPSALEGNKDKQEKAERNFQKPQEDSTAKPDTEKKQSGNAPSKYEKVLDIKATAYSPGPLDNDQWGDKTYLGTTIRPGVVAVDPKVIPLGSRLYVEYPDGHGEYAVAEDTGGAIKGNRIDIAIMNRDKATEFGIKPVKVYVVNTPKE</sequence>
<dbReference type="HOGENOM" id="CLU_815986_0_0_9"/>
<feature type="compositionally biased region" description="Basic and acidic residues" evidence="2">
    <location>
        <begin position="160"/>
        <end position="189"/>
    </location>
</feature>
<evidence type="ECO:0000259" key="3">
    <source>
        <dbReference type="Pfam" id="PF06725"/>
    </source>
</evidence>
<dbReference type="InterPro" id="IPR010611">
    <property type="entry name" value="3D_dom"/>
</dbReference>
<dbReference type="InterPro" id="IPR051933">
    <property type="entry name" value="Resuscitation_pf_RpfB"/>
</dbReference>
<dbReference type="CDD" id="cd14667">
    <property type="entry name" value="3D_containing_proteins"/>
    <property type="match status" value="1"/>
</dbReference>
<dbReference type="InterPro" id="IPR059180">
    <property type="entry name" value="3D_YorM"/>
</dbReference>
<evidence type="ECO:0000313" key="5">
    <source>
        <dbReference type="Proteomes" id="UP000005361"/>
    </source>
</evidence>
<dbReference type="KEGG" id="pft:JBW_01092"/>
<dbReference type="OrthoDB" id="9798935at2"/>
<dbReference type="Pfam" id="PF06725">
    <property type="entry name" value="3D"/>
    <property type="match status" value="1"/>
</dbReference>
<evidence type="ECO:0000256" key="1">
    <source>
        <dbReference type="ARBA" id="ARBA00022729"/>
    </source>
</evidence>
<evidence type="ECO:0000256" key="2">
    <source>
        <dbReference type="SAM" id="MobiDB-lite"/>
    </source>
</evidence>
<name>I9NT23_9FIRM</name>
<accession>I9NT23</accession>
<dbReference type="SUPFAM" id="SSF50685">
    <property type="entry name" value="Barwin-like endoglucanases"/>
    <property type="match status" value="1"/>
</dbReference>
<dbReference type="RefSeq" id="WP_007955852.1">
    <property type="nucleotide sequence ID" value="NZ_CP010978.1"/>
</dbReference>
<dbReference type="STRING" id="1192197.JBW_01092"/>
<feature type="region of interest" description="Disordered" evidence="2">
    <location>
        <begin position="54"/>
        <end position="197"/>
    </location>
</feature>
<reference evidence="4 5" key="1">
    <citation type="journal article" date="2015" name="Genome Announc.">
        <title>Complete Genome Sequence of Pelosinus fermentans JBW45, a Member of a Remarkably Competitive Group of Negativicutes in the Firmicutes Phylum.</title>
        <authorList>
            <person name="De Leon K.B."/>
            <person name="Utturkar S.M."/>
            <person name="Camilleri L.B."/>
            <person name="Elias D.A."/>
            <person name="Arkin A.P."/>
            <person name="Fields M.W."/>
            <person name="Brown S.D."/>
            <person name="Wall J.D."/>
        </authorList>
    </citation>
    <scope>NUCLEOTIDE SEQUENCE [LARGE SCALE GENOMIC DNA]</scope>
    <source>
        <strain evidence="4 5">JBW45</strain>
    </source>
</reference>
<dbReference type="EMBL" id="CP010978">
    <property type="protein sequence ID" value="AJQ26444.1"/>
    <property type="molecule type" value="Genomic_DNA"/>
</dbReference>
<feature type="compositionally biased region" description="Polar residues" evidence="2">
    <location>
        <begin position="122"/>
        <end position="131"/>
    </location>
</feature>
<dbReference type="GO" id="GO:0009254">
    <property type="term" value="P:peptidoglycan turnover"/>
    <property type="evidence" value="ECO:0007669"/>
    <property type="project" value="InterPro"/>
</dbReference>
<dbReference type="Proteomes" id="UP000005361">
    <property type="component" value="Chromosome"/>
</dbReference>
<reference evidence="5" key="2">
    <citation type="submission" date="2015-02" db="EMBL/GenBank/DDBJ databases">
        <title>Complete Genome Sequence of Pelosinus fermentans JBW45.</title>
        <authorList>
            <person name="De Leon K.B."/>
            <person name="Utturkar S.M."/>
            <person name="Camilleri L.B."/>
            <person name="Arkin A.P."/>
            <person name="Fields M.W."/>
            <person name="Brown S.D."/>
            <person name="Wall J.D."/>
        </authorList>
    </citation>
    <scope>NUCLEOTIDE SEQUENCE [LARGE SCALE GENOMIC DNA]</scope>
    <source>
        <strain evidence="5">JBW45</strain>
    </source>
</reference>
<evidence type="ECO:0000313" key="4">
    <source>
        <dbReference type="EMBL" id="AJQ26444.1"/>
    </source>
</evidence>
<dbReference type="Gene3D" id="2.40.40.10">
    <property type="entry name" value="RlpA-like domain"/>
    <property type="match status" value="1"/>
</dbReference>
<dbReference type="GO" id="GO:0019867">
    <property type="term" value="C:outer membrane"/>
    <property type="evidence" value="ECO:0007669"/>
    <property type="project" value="InterPro"/>
</dbReference>
<gene>
    <name evidence="4" type="ORF">JBW_01092</name>
</gene>
<feature type="domain" description="3D" evidence="3">
    <location>
        <begin position="232"/>
        <end position="296"/>
    </location>
</feature>
<dbReference type="InterPro" id="IPR036908">
    <property type="entry name" value="RlpA-like_sf"/>
</dbReference>
<dbReference type="PANTHER" id="PTHR39160:SF4">
    <property type="entry name" value="RESUSCITATION-PROMOTING FACTOR RPFB"/>
    <property type="match status" value="1"/>
</dbReference>
<feature type="compositionally biased region" description="Polar residues" evidence="2">
    <location>
        <begin position="87"/>
        <end position="114"/>
    </location>
</feature>
<organism evidence="4 5">
    <name type="scientific">Pelosinus fermentans JBW45</name>
    <dbReference type="NCBI Taxonomy" id="1192197"/>
    <lineage>
        <taxon>Bacteria</taxon>
        <taxon>Bacillati</taxon>
        <taxon>Bacillota</taxon>
        <taxon>Negativicutes</taxon>
        <taxon>Selenomonadales</taxon>
        <taxon>Sporomusaceae</taxon>
        <taxon>Pelosinus</taxon>
    </lineage>
</organism>
<keyword evidence="1" id="KW-0732">Signal</keyword>
<dbReference type="GO" id="GO:0004553">
    <property type="term" value="F:hydrolase activity, hydrolyzing O-glycosyl compounds"/>
    <property type="evidence" value="ECO:0007669"/>
    <property type="project" value="InterPro"/>
</dbReference>